<dbReference type="PROSITE" id="PS50885">
    <property type="entry name" value="HAMP"/>
    <property type="match status" value="1"/>
</dbReference>
<dbReference type="Pfam" id="PF00989">
    <property type="entry name" value="PAS"/>
    <property type="match status" value="1"/>
</dbReference>
<dbReference type="Gene3D" id="3.30.565.10">
    <property type="entry name" value="Histidine kinase-like ATPase, C-terminal domain"/>
    <property type="match status" value="1"/>
</dbReference>
<dbReference type="SMART" id="SM00388">
    <property type="entry name" value="HisKA"/>
    <property type="match status" value="1"/>
</dbReference>
<dbReference type="InterPro" id="IPR004358">
    <property type="entry name" value="Sig_transdc_His_kin-like_C"/>
</dbReference>
<dbReference type="PRINTS" id="PR00344">
    <property type="entry name" value="BCTRLSENSOR"/>
</dbReference>
<keyword evidence="7 14" id="KW-0812">Transmembrane</keyword>
<evidence type="ECO:0000256" key="7">
    <source>
        <dbReference type="ARBA" id="ARBA00022692"/>
    </source>
</evidence>
<keyword evidence="12" id="KW-0902">Two-component regulatory system</keyword>
<dbReference type="Gene3D" id="6.10.340.10">
    <property type="match status" value="1"/>
</dbReference>
<evidence type="ECO:0000259" key="15">
    <source>
        <dbReference type="PROSITE" id="PS50109"/>
    </source>
</evidence>
<feature type="domain" description="PAS" evidence="16">
    <location>
        <begin position="256"/>
        <end position="302"/>
    </location>
</feature>
<dbReference type="SMART" id="SM00387">
    <property type="entry name" value="HATPase_c"/>
    <property type="match status" value="1"/>
</dbReference>
<feature type="domain" description="HAMP" evidence="17">
    <location>
        <begin position="195"/>
        <end position="251"/>
    </location>
</feature>
<dbReference type="Gene3D" id="1.10.287.130">
    <property type="match status" value="1"/>
</dbReference>
<dbReference type="InterPro" id="IPR036097">
    <property type="entry name" value="HisK_dim/P_sf"/>
</dbReference>
<evidence type="ECO:0000256" key="9">
    <source>
        <dbReference type="ARBA" id="ARBA00022777"/>
    </source>
</evidence>
<protein>
    <recommendedName>
        <fullName evidence="3">histidine kinase</fullName>
        <ecNumber evidence="3">2.7.13.3</ecNumber>
    </recommendedName>
</protein>
<feature type="transmembrane region" description="Helical" evidence="14">
    <location>
        <begin position="175"/>
        <end position="194"/>
    </location>
</feature>
<sequence length="612" mass="67875">MPLEKIKRSSLKNKIFFSITLVILLISVLIALFTRWVLISSLTSELKRRGLGIGQSIAESCRGPILTEDIPQLTSLLFDARLGERKLLIVYVYIQDKKDRVLAHTFTRPFPQGLIDANPLPPDQPHAIRLLKMTGSSVYDVAIPVLEGIYRIGNVHLGVDKNHIDQLIGKLRTTFLGFVSTVTIIFFVISHGLARYITRPISQLTRVSDEISRGNFNFSVPLENRMSGEDEVRQLASSFMNMAQRIKESQVRLQESEAKYRSLFNSGPNPIFALDQNRHRILDANPRAEAVFGYSREELIGRPFSDLGPIDDSGQQCFGGKNEEVAISKVQYAKKDGSPIHVNVHAIPARYESVDALIVATTDISEMVEKDSQLIQASKMTTLGEMSAGIAHEVNQPLNAIKMGSEFLEFMAQSGKKIPQADLLHVVAEISGQVDRAVAIIQRLRDFGRKSDFSKNQVQINDCVRSVIEIIGRQLTLQNIRLDLELSEGIAPVMAHNNRLEQVIFNLLTNARDAIVQRQESGDEDLDHCIRISSGQDNRHVRLTVSDTGVGISDTVKDRIFEAFFTTKQMGEGMGLGLSITNEIVEDYGGTIRIGSGIHGGTAFVLTFPAAG</sequence>
<dbReference type="CDD" id="cd00082">
    <property type="entry name" value="HisKA"/>
    <property type="match status" value="1"/>
</dbReference>
<organism evidence="18 19">
    <name type="scientific">Desulfosarcina widdelii</name>
    <dbReference type="NCBI Taxonomy" id="947919"/>
    <lineage>
        <taxon>Bacteria</taxon>
        <taxon>Pseudomonadati</taxon>
        <taxon>Thermodesulfobacteriota</taxon>
        <taxon>Desulfobacteria</taxon>
        <taxon>Desulfobacterales</taxon>
        <taxon>Desulfosarcinaceae</taxon>
        <taxon>Desulfosarcina</taxon>
    </lineage>
</organism>
<dbReference type="SMART" id="SM00091">
    <property type="entry name" value="PAS"/>
    <property type="match status" value="1"/>
</dbReference>
<dbReference type="PROSITE" id="PS50109">
    <property type="entry name" value="HIS_KIN"/>
    <property type="match status" value="1"/>
</dbReference>
<name>A0A5K7ZFW7_9BACT</name>
<evidence type="ECO:0000313" key="19">
    <source>
        <dbReference type="Proteomes" id="UP000427769"/>
    </source>
</evidence>
<keyword evidence="9 18" id="KW-0418">Kinase</keyword>
<dbReference type="Gene3D" id="3.30.450.20">
    <property type="entry name" value="PAS domain"/>
    <property type="match status" value="1"/>
</dbReference>
<keyword evidence="19" id="KW-1185">Reference proteome</keyword>
<evidence type="ECO:0000256" key="6">
    <source>
        <dbReference type="ARBA" id="ARBA00022679"/>
    </source>
</evidence>
<dbReference type="Pfam" id="PF00672">
    <property type="entry name" value="HAMP"/>
    <property type="match status" value="1"/>
</dbReference>
<dbReference type="SMART" id="SM00304">
    <property type="entry name" value="HAMP"/>
    <property type="match status" value="1"/>
</dbReference>
<evidence type="ECO:0000259" key="16">
    <source>
        <dbReference type="PROSITE" id="PS50112"/>
    </source>
</evidence>
<dbReference type="SUPFAM" id="SSF47384">
    <property type="entry name" value="Homodimeric domain of signal transducing histidine kinase"/>
    <property type="match status" value="1"/>
</dbReference>
<evidence type="ECO:0000313" key="18">
    <source>
        <dbReference type="EMBL" id="BBO77234.1"/>
    </source>
</evidence>
<dbReference type="Proteomes" id="UP000427769">
    <property type="component" value="Chromosome"/>
</dbReference>
<dbReference type="OrthoDB" id="9805967at2"/>
<dbReference type="GO" id="GO:0005524">
    <property type="term" value="F:ATP binding"/>
    <property type="evidence" value="ECO:0007669"/>
    <property type="project" value="UniProtKB-KW"/>
</dbReference>
<evidence type="ECO:0000259" key="17">
    <source>
        <dbReference type="PROSITE" id="PS50885"/>
    </source>
</evidence>
<evidence type="ECO:0000256" key="14">
    <source>
        <dbReference type="SAM" id="Phobius"/>
    </source>
</evidence>
<dbReference type="InterPro" id="IPR035965">
    <property type="entry name" value="PAS-like_dom_sf"/>
</dbReference>
<evidence type="ECO:0000256" key="5">
    <source>
        <dbReference type="ARBA" id="ARBA00022553"/>
    </source>
</evidence>
<comment type="subcellular location">
    <subcellularLocation>
        <location evidence="2">Cell membrane</location>
        <topology evidence="2">Multi-pass membrane protein</topology>
    </subcellularLocation>
</comment>
<dbReference type="InterPro" id="IPR003594">
    <property type="entry name" value="HATPase_dom"/>
</dbReference>
<evidence type="ECO:0000256" key="3">
    <source>
        <dbReference type="ARBA" id="ARBA00012438"/>
    </source>
</evidence>
<dbReference type="InterPro" id="IPR033463">
    <property type="entry name" value="sCache_3"/>
</dbReference>
<evidence type="ECO:0000256" key="8">
    <source>
        <dbReference type="ARBA" id="ARBA00022741"/>
    </source>
</evidence>
<keyword evidence="8" id="KW-0547">Nucleotide-binding</keyword>
<dbReference type="SUPFAM" id="SSF55785">
    <property type="entry name" value="PYP-like sensor domain (PAS domain)"/>
    <property type="match status" value="1"/>
</dbReference>
<dbReference type="GO" id="GO:0000155">
    <property type="term" value="F:phosphorelay sensor kinase activity"/>
    <property type="evidence" value="ECO:0007669"/>
    <property type="project" value="InterPro"/>
</dbReference>
<dbReference type="CDD" id="cd06225">
    <property type="entry name" value="HAMP"/>
    <property type="match status" value="1"/>
</dbReference>
<dbReference type="InterPro" id="IPR013767">
    <property type="entry name" value="PAS_fold"/>
</dbReference>
<evidence type="ECO:0000256" key="2">
    <source>
        <dbReference type="ARBA" id="ARBA00004651"/>
    </source>
</evidence>
<keyword evidence="13 14" id="KW-0472">Membrane</keyword>
<dbReference type="InterPro" id="IPR003660">
    <property type="entry name" value="HAMP_dom"/>
</dbReference>
<dbReference type="InterPro" id="IPR000014">
    <property type="entry name" value="PAS"/>
</dbReference>
<dbReference type="CDD" id="cd00130">
    <property type="entry name" value="PAS"/>
    <property type="match status" value="1"/>
</dbReference>
<dbReference type="InterPro" id="IPR003661">
    <property type="entry name" value="HisK_dim/P_dom"/>
</dbReference>
<dbReference type="GO" id="GO:0006355">
    <property type="term" value="P:regulation of DNA-templated transcription"/>
    <property type="evidence" value="ECO:0007669"/>
    <property type="project" value="InterPro"/>
</dbReference>
<keyword evidence="11 14" id="KW-1133">Transmembrane helix</keyword>
<dbReference type="AlphaFoldDB" id="A0A5K7ZFW7"/>
<dbReference type="NCBIfam" id="TIGR00229">
    <property type="entry name" value="sensory_box"/>
    <property type="match status" value="1"/>
</dbReference>
<dbReference type="EMBL" id="AP021875">
    <property type="protein sequence ID" value="BBO77234.1"/>
    <property type="molecule type" value="Genomic_DNA"/>
</dbReference>
<evidence type="ECO:0000256" key="13">
    <source>
        <dbReference type="ARBA" id="ARBA00023136"/>
    </source>
</evidence>
<dbReference type="KEGG" id="dwd:DSCW_46510"/>
<gene>
    <name evidence="18" type="ORF">DSCW_46510</name>
</gene>
<dbReference type="PANTHER" id="PTHR43065">
    <property type="entry name" value="SENSOR HISTIDINE KINASE"/>
    <property type="match status" value="1"/>
</dbReference>
<evidence type="ECO:0000256" key="12">
    <source>
        <dbReference type="ARBA" id="ARBA00023012"/>
    </source>
</evidence>
<evidence type="ECO:0000256" key="10">
    <source>
        <dbReference type="ARBA" id="ARBA00022840"/>
    </source>
</evidence>
<dbReference type="EC" id="2.7.13.3" evidence="3"/>
<dbReference type="Pfam" id="PF00512">
    <property type="entry name" value="HisKA"/>
    <property type="match status" value="1"/>
</dbReference>
<evidence type="ECO:0000256" key="1">
    <source>
        <dbReference type="ARBA" id="ARBA00000085"/>
    </source>
</evidence>
<dbReference type="RefSeq" id="WP_155306000.1">
    <property type="nucleotide sequence ID" value="NZ_AP021875.1"/>
</dbReference>
<feature type="transmembrane region" description="Helical" evidence="14">
    <location>
        <begin position="15"/>
        <end position="38"/>
    </location>
</feature>
<keyword evidence="10" id="KW-0067">ATP-binding</keyword>
<keyword evidence="5" id="KW-0597">Phosphoprotein</keyword>
<dbReference type="Pfam" id="PF17203">
    <property type="entry name" value="sCache_3_2"/>
    <property type="match status" value="1"/>
</dbReference>
<reference evidence="18 19" key="1">
    <citation type="submission" date="2019-11" db="EMBL/GenBank/DDBJ databases">
        <title>Comparative genomics of hydrocarbon-degrading Desulfosarcina strains.</title>
        <authorList>
            <person name="Watanabe M."/>
            <person name="Kojima H."/>
            <person name="Fukui M."/>
        </authorList>
    </citation>
    <scope>NUCLEOTIDE SEQUENCE [LARGE SCALE GENOMIC DNA]</scope>
    <source>
        <strain evidence="18 19">PP31</strain>
    </source>
</reference>
<keyword evidence="6" id="KW-0808">Transferase</keyword>
<evidence type="ECO:0000256" key="11">
    <source>
        <dbReference type="ARBA" id="ARBA00022989"/>
    </source>
</evidence>
<dbReference type="PROSITE" id="PS50112">
    <property type="entry name" value="PAS"/>
    <property type="match status" value="1"/>
</dbReference>
<accession>A0A5K7ZFW7</accession>
<proteinExistence type="predicted"/>
<feature type="domain" description="Histidine kinase" evidence="15">
    <location>
        <begin position="389"/>
        <end position="612"/>
    </location>
</feature>
<dbReference type="InterPro" id="IPR036890">
    <property type="entry name" value="HATPase_C_sf"/>
</dbReference>
<dbReference type="InterPro" id="IPR005467">
    <property type="entry name" value="His_kinase_dom"/>
</dbReference>
<keyword evidence="4" id="KW-1003">Cell membrane</keyword>
<evidence type="ECO:0000256" key="4">
    <source>
        <dbReference type="ARBA" id="ARBA00022475"/>
    </source>
</evidence>
<dbReference type="GO" id="GO:0005886">
    <property type="term" value="C:plasma membrane"/>
    <property type="evidence" value="ECO:0007669"/>
    <property type="project" value="UniProtKB-SubCell"/>
</dbReference>
<comment type="catalytic activity">
    <reaction evidence="1">
        <text>ATP + protein L-histidine = ADP + protein N-phospho-L-histidine.</text>
        <dbReference type="EC" id="2.7.13.3"/>
    </reaction>
</comment>
<dbReference type="Pfam" id="PF02518">
    <property type="entry name" value="HATPase_c"/>
    <property type="match status" value="1"/>
</dbReference>
<dbReference type="SUPFAM" id="SSF158472">
    <property type="entry name" value="HAMP domain-like"/>
    <property type="match status" value="1"/>
</dbReference>
<dbReference type="PANTHER" id="PTHR43065:SF46">
    <property type="entry name" value="C4-DICARBOXYLATE TRANSPORT SENSOR PROTEIN DCTB"/>
    <property type="match status" value="1"/>
</dbReference>
<dbReference type="SUPFAM" id="SSF55874">
    <property type="entry name" value="ATPase domain of HSP90 chaperone/DNA topoisomerase II/histidine kinase"/>
    <property type="match status" value="1"/>
</dbReference>